<dbReference type="InterPro" id="IPR000425">
    <property type="entry name" value="MIP"/>
</dbReference>
<name>A0A9N8E0F4_9STRA</name>
<organism evidence="9 10">
    <name type="scientific">Seminavis robusta</name>
    <dbReference type="NCBI Taxonomy" id="568900"/>
    <lineage>
        <taxon>Eukaryota</taxon>
        <taxon>Sar</taxon>
        <taxon>Stramenopiles</taxon>
        <taxon>Ochrophyta</taxon>
        <taxon>Bacillariophyta</taxon>
        <taxon>Bacillariophyceae</taxon>
        <taxon>Bacillariophycidae</taxon>
        <taxon>Naviculales</taxon>
        <taxon>Naviculaceae</taxon>
        <taxon>Seminavis</taxon>
    </lineage>
</organism>
<dbReference type="GO" id="GO:0005886">
    <property type="term" value="C:plasma membrane"/>
    <property type="evidence" value="ECO:0007669"/>
    <property type="project" value="TreeGrafter"/>
</dbReference>
<feature type="transmembrane region" description="Helical" evidence="8">
    <location>
        <begin position="20"/>
        <end position="39"/>
    </location>
</feature>
<evidence type="ECO:0000256" key="3">
    <source>
        <dbReference type="ARBA" id="ARBA00022448"/>
    </source>
</evidence>
<gene>
    <name evidence="9" type="ORF">SEMRO_501_G155420.1</name>
</gene>
<dbReference type="EMBL" id="CAICTM010000500">
    <property type="protein sequence ID" value="CAB9511749.1"/>
    <property type="molecule type" value="Genomic_DNA"/>
</dbReference>
<comment type="caution">
    <text evidence="9">The sequence shown here is derived from an EMBL/GenBank/DDBJ whole genome shotgun (WGS) entry which is preliminary data.</text>
</comment>
<reference evidence="9" key="1">
    <citation type="submission" date="2020-06" db="EMBL/GenBank/DDBJ databases">
        <authorList>
            <consortium name="Plant Systems Biology data submission"/>
        </authorList>
    </citation>
    <scope>NUCLEOTIDE SEQUENCE</scope>
    <source>
        <strain evidence="9">D6</strain>
    </source>
</reference>
<evidence type="ECO:0000256" key="6">
    <source>
        <dbReference type="ARBA" id="ARBA00023136"/>
    </source>
</evidence>
<evidence type="ECO:0000256" key="4">
    <source>
        <dbReference type="ARBA" id="ARBA00022692"/>
    </source>
</evidence>
<dbReference type="AlphaFoldDB" id="A0A9N8E0F4"/>
<dbReference type="Gene3D" id="1.20.1080.10">
    <property type="entry name" value="Glycerol uptake facilitator protein"/>
    <property type="match status" value="1"/>
</dbReference>
<evidence type="ECO:0000313" key="10">
    <source>
        <dbReference type="Proteomes" id="UP001153069"/>
    </source>
</evidence>
<keyword evidence="10" id="KW-1185">Reference proteome</keyword>
<comment type="similarity">
    <text evidence="2 7">Belongs to the MIP/aquaporin (TC 1.A.8) family.</text>
</comment>
<dbReference type="PANTHER" id="PTHR43829">
    <property type="entry name" value="AQUAPORIN OR AQUAGLYCEROPORIN RELATED"/>
    <property type="match status" value="1"/>
</dbReference>
<keyword evidence="3 7" id="KW-0813">Transport</keyword>
<keyword evidence="6 8" id="KW-0472">Membrane</keyword>
<dbReference type="PRINTS" id="PR00783">
    <property type="entry name" value="MINTRINSICP"/>
</dbReference>
<feature type="transmembrane region" description="Helical" evidence="8">
    <location>
        <begin position="102"/>
        <end position="120"/>
    </location>
</feature>
<evidence type="ECO:0000256" key="5">
    <source>
        <dbReference type="ARBA" id="ARBA00022989"/>
    </source>
</evidence>
<dbReference type="InterPro" id="IPR023271">
    <property type="entry name" value="Aquaporin-like"/>
</dbReference>
<dbReference type="GO" id="GO:0015250">
    <property type="term" value="F:water channel activity"/>
    <property type="evidence" value="ECO:0007669"/>
    <property type="project" value="TreeGrafter"/>
</dbReference>
<dbReference type="GO" id="GO:0015254">
    <property type="term" value="F:glycerol channel activity"/>
    <property type="evidence" value="ECO:0007669"/>
    <property type="project" value="TreeGrafter"/>
</dbReference>
<comment type="subcellular location">
    <subcellularLocation>
        <location evidence="1">Membrane</location>
        <topology evidence="1">Multi-pass membrane protein</topology>
    </subcellularLocation>
</comment>
<evidence type="ECO:0000256" key="7">
    <source>
        <dbReference type="RuleBase" id="RU000477"/>
    </source>
</evidence>
<evidence type="ECO:0000256" key="1">
    <source>
        <dbReference type="ARBA" id="ARBA00004141"/>
    </source>
</evidence>
<evidence type="ECO:0000256" key="2">
    <source>
        <dbReference type="ARBA" id="ARBA00006175"/>
    </source>
</evidence>
<dbReference type="Pfam" id="PF00230">
    <property type="entry name" value="MIP"/>
    <property type="match status" value="1"/>
</dbReference>
<dbReference type="Proteomes" id="UP001153069">
    <property type="component" value="Unassembled WGS sequence"/>
</dbReference>
<evidence type="ECO:0000313" key="9">
    <source>
        <dbReference type="EMBL" id="CAB9511749.1"/>
    </source>
</evidence>
<dbReference type="OrthoDB" id="3222at2759"/>
<keyword evidence="5 8" id="KW-1133">Transmembrane helix</keyword>
<dbReference type="PANTHER" id="PTHR43829:SF9">
    <property type="entry name" value="AQUAPORIN-9"/>
    <property type="match status" value="1"/>
</dbReference>
<protein>
    <submittedName>
        <fullName evidence="9">Aquaporin</fullName>
    </submittedName>
</protein>
<feature type="transmembrane region" description="Helical" evidence="8">
    <location>
        <begin position="51"/>
        <end position="71"/>
    </location>
</feature>
<dbReference type="SUPFAM" id="SSF81338">
    <property type="entry name" value="Aquaporin-like"/>
    <property type="match status" value="1"/>
</dbReference>
<accession>A0A9N8E0F4</accession>
<dbReference type="InterPro" id="IPR050363">
    <property type="entry name" value="MIP/Aquaporin"/>
</dbReference>
<proteinExistence type="inferred from homology"/>
<sequence length="141" mass="14545">MDGLQTAKTMACYSSAPALTAFLAEAFGTFALAFVVFALTSDQNKQAQGLFIPPIIIGSAVALIIAVIGPLSGASLNPARELGPRLILKLFGWSSAVAFKQLGLYAGAAVLGAVSGGFVVDKFLYAKEDNDNLGGSYDGRP</sequence>
<keyword evidence="4 7" id="KW-0812">Transmembrane</keyword>
<evidence type="ECO:0000256" key="8">
    <source>
        <dbReference type="SAM" id="Phobius"/>
    </source>
</evidence>